<dbReference type="EMBL" id="AZBU02000008">
    <property type="protein sequence ID" value="TKR67731.1"/>
    <property type="molecule type" value="Genomic_DNA"/>
</dbReference>
<gene>
    <name evidence="1" type="ORF">L596_023836</name>
</gene>
<sequence length="114" mass="12866">MSHRILRRISETAAGKNKPEKVIDDARLSSHNCFSGSNQFEAEEGVLCSRELHFPFPALKGCMALIVWIGSEEEISSRKVFTKVERFAFLTKGDAETYFSLRLLSSGEIRPNRS</sequence>
<organism evidence="1 2">
    <name type="scientific">Steinernema carpocapsae</name>
    <name type="common">Entomopathogenic nematode</name>
    <dbReference type="NCBI Taxonomy" id="34508"/>
    <lineage>
        <taxon>Eukaryota</taxon>
        <taxon>Metazoa</taxon>
        <taxon>Ecdysozoa</taxon>
        <taxon>Nematoda</taxon>
        <taxon>Chromadorea</taxon>
        <taxon>Rhabditida</taxon>
        <taxon>Tylenchina</taxon>
        <taxon>Panagrolaimomorpha</taxon>
        <taxon>Strongyloidoidea</taxon>
        <taxon>Steinernematidae</taxon>
        <taxon>Steinernema</taxon>
    </lineage>
</organism>
<dbReference type="AlphaFoldDB" id="A0A4U5MEX0"/>
<dbReference type="Proteomes" id="UP000298663">
    <property type="component" value="Unassembled WGS sequence"/>
</dbReference>
<comment type="caution">
    <text evidence="1">The sequence shown here is derived from an EMBL/GenBank/DDBJ whole genome shotgun (WGS) entry which is preliminary data.</text>
</comment>
<evidence type="ECO:0000313" key="2">
    <source>
        <dbReference type="Proteomes" id="UP000298663"/>
    </source>
</evidence>
<name>A0A4U5MEX0_STECR</name>
<keyword evidence="2" id="KW-1185">Reference proteome</keyword>
<evidence type="ECO:0000313" key="1">
    <source>
        <dbReference type="EMBL" id="TKR67731.1"/>
    </source>
</evidence>
<reference evidence="1 2" key="1">
    <citation type="journal article" date="2015" name="Genome Biol.">
        <title>Comparative genomics of Steinernema reveals deeply conserved gene regulatory networks.</title>
        <authorList>
            <person name="Dillman A.R."/>
            <person name="Macchietto M."/>
            <person name="Porter C.F."/>
            <person name="Rogers A."/>
            <person name="Williams B."/>
            <person name="Antoshechkin I."/>
            <person name="Lee M.M."/>
            <person name="Goodwin Z."/>
            <person name="Lu X."/>
            <person name="Lewis E.E."/>
            <person name="Goodrich-Blair H."/>
            <person name="Stock S.P."/>
            <person name="Adams B.J."/>
            <person name="Sternberg P.W."/>
            <person name="Mortazavi A."/>
        </authorList>
    </citation>
    <scope>NUCLEOTIDE SEQUENCE [LARGE SCALE GENOMIC DNA]</scope>
    <source>
        <strain evidence="1 2">ALL</strain>
    </source>
</reference>
<reference evidence="1 2" key="2">
    <citation type="journal article" date="2019" name="G3 (Bethesda)">
        <title>Hybrid Assembly of the Genome of the Entomopathogenic Nematode Steinernema carpocapsae Identifies the X-Chromosome.</title>
        <authorList>
            <person name="Serra L."/>
            <person name="Macchietto M."/>
            <person name="Macias-Munoz A."/>
            <person name="McGill C.J."/>
            <person name="Rodriguez I.M."/>
            <person name="Rodriguez B."/>
            <person name="Murad R."/>
            <person name="Mortazavi A."/>
        </authorList>
    </citation>
    <scope>NUCLEOTIDE SEQUENCE [LARGE SCALE GENOMIC DNA]</scope>
    <source>
        <strain evidence="1 2">ALL</strain>
    </source>
</reference>
<accession>A0A4U5MEX0</accession>
<proteinExistence type="predicted"/>
<protein>
    <submittedName>
        <fullName evidence="1">Uncharacterized protein</fullName>
    </submittedName>
</protein>